<dbReference type="RefSeq" id="WP_099381515.1">
    <property type="nucleotide sequence ID" value="NZ_PEBD01000004.1"/>
</dbReference>
<reference evidence="6 7" key="1">
    <citation type="submission" date="2017-10" db="EMBL/GenBank/DDBJ databases">
        <title>The draft genome sequence of Williamsia sp. BULT 1.1 isolated from the semi-arid grassland soils from South Africa.</title>
        <authorList>
            <person name="Kabwe M.H."/>
            <person name="Govender N."/>
            <person name="Mutseka Lunga P."/>
            <person name="Vikram S."/>
            <person name="Makhalanyane T.P."/>
        </authorList>
    </citation>
    <scope>NUCLEOTIDE SEQUENCE [LARGE SCALE GENOMIC DNA]</scope>
    <source>
        <strain evidence="6 7">BULT 1.1</strain>
    </source>
</reference>
<dbReference type="Gene3D" id="3.30.1050.10">
    <property type="entry name" value="SCP2 sterol-binding domain"/>
    <property type="match status" value="1"/>
</dbReference>
<dbReference type="PANTHER" id="PTHR37817:SF1">
    <property type="entry name" value="N-ACETYLTRANSFERASE EIS"/>
    <property type="match status" value="1"/>
</dbReference>
<dbReference type="GO" id="GO:0034069">
    <property type="term" value="F:aminoglycoside N-acetyltransferase activity"/>
    <property type="evidence" value="ECO:0007669"/>
    <property type="project" value="TreeGrafter"/>
</dbReference>
<name>A0A2G3PRB6_WILMA</name>
<sequence length="408" mass="45696">MSKGNLTLRRANESDWPAIATADARAFAFVNPLDEEALADIRSKVRDDDVIVVHDMSDPERPTLVGVSMFFRMTMSVPGGHRVSLPGLSWVSVASTHRRRGILRMMITELFEQWEREQSVFSILTASEGTIYERFGYGPAAFEQQVRIDLRRAQLRAPAPEDSRVRYADPDQIRDRVPELHDRWVSTRPGAIVRAPVWWNMIFADRPILRDGRSGLHYLLHPDGYASYRIHHESESASVAEVSELFAVTDEAHSDLWRVLVGLDLLPAITATTPVDDPLPLKLTDLRAPSVTGIRDSMWLRILDVPAALTMREYGLDAEFVIEVSDKFRHSGGRFKLAITDGRAEVTETDAEPTVTMDISVLGSLYLGAYRAVDFASAERLWAVDGPTLHALDQALSTDRKPVAGTFF</sequence>
<dbReference type="Pfam" id="PF13530">
    <property type="entry name" value="SCP2_2"/>
    <property type="match status" value="1"/>
</dbReference>
<feature type="domain" description="Enhanced intracellular survival protein" evidence="4">
    <location>
        <begin position="305"/>
        <end position="403"/>
    </location>
</feature>
<dbReference type="GO" id="GO:0030649">
    <property type="term" value="P:aminoglycoside antibiotic catabolic process"/>
    <property type="evidence" value="ECO:0007669"/>
    <property type="project" value="TreeGrafter"/>
</dbReference>
<evidence type="ECO:0000256" key="1">
    <source>
        <dbReference type="ARBA" id="ARBA00022679"/>
    </source>
</evidence>
<evidence type="ECO:0000256" key="3">
    <source>
        <dbReference type="HAMAP-Rule" id="MF_01812"/>
    </source>
</evidence>
<feature type="active site" description="Proton donor" evidence="3">
    <location>
        <position position="132"/>
    </location>
</feature>
<feature type="binding site" evidence="3">
    <location>
        <begin position="99"/>
        <end position="104"/>
    </location>
    <ligand>
        <name>acetyl-CoA</name>
        <dbReference type="ChEBI" id="CHEBI:57288"/>
    </ligand>
</feature>
<dbReference type="InterPro" id="IPR022902">
    <property type="entry name" value="NAcTrfase_Eis"/>
</dbReference>
<feature type="domain" description="Eis-like acetyltransferase" evidence="5">
    <location>
        <begin position="190"/>
        <end position="302"/>
    </location>
</feature>
<feature type="active site" description="Proton acceptor; via carboxylate" evidence="3">
    <location>
        <position position="408"/>
    </location>
</feature>
<organism evidence="6 7">
    <name type="scientific">Williamsia marianensis</name>
    <dbReference type="NCBI Taxonomy" id="85044"/>
    <lineage>
        <taxon>Bacteria</taxon>
        <taxon>Bacillati</taxon>
        <taxon>Actinomycetota</taxon>
        <taxon>Actinomycetes</taxon>
        <taxon>Mycobacteriales</taxon>
        <taxon>Nocardiaceae</taxon>
        <taxon>Williamsia</taxon>
    </lineage>
</organism>
<evidence type="ECO:0000313" key="7">
    <source>
        <dbReference type="Proteomes" id="UP000225108"/>
    </source>
</evidence>
<keyword evidence="1 3" id="KW-0808">Transferase</keyword>
<dbReference type="PANTHER" id="PTHR37817">
    <property type="entry name" value="N-ACETYLTRANSFERASE EIS"/>
    <property type="match status" value="1"/>
</dbReference>
<dbReference type="EMBL" id="PEBD01000004">
    <property type="protein sequence ID" value="PHV68387.1"/>
    <property type="molecule type" value="Genomic_DNA"/>
</dbReference>
<comment type="subunit">
    <text evidence="3">Homohexamer; trimer of dimers.</text>
</comment>
<keyword evidence="2 3" id="KW-0012">Acyltransferase</keyword>
<dbReference type="Pfam" id="PF17668">
    <property type="entry name" value="Acetyltransf_17"/>
    <property type="match status" value="1"/>
</dbReference>
<feature type="binding site" evidence="3">
    <location>
        <begin position="127"/>
        <end position="128"/>
    </location>
    <ligand>
        <name>acetyl-CoA</name>
        <dbReference type="ChEBI" id="CHEBI:57288"/>
    </ligand>
</feature>
<dbReference type="InterPro" id="IPR025559">
    <property type="entry name" value="Eis_dom"/>
</dbReference>
<proteinExistence type="inferred from homology"/>
<dbReference type="HAMAP" id="MF_01812">
    <property type="entry name" value="Eis"/>
    <property type="match status" value="1"/>
</dbReference>
<dbReference type="SUPFAM" id="SSF55718">
    <property type="entry name" value="SCP-like"/>
    <property type="match status" value="1"/>
</dbReference>
<dbReference type="InterPro" id="IPR016181">
    <property type="entry name" value="Acyl_CoA_acyltransferase"/>
</dbReference>
<comment type="caution">
    <text evidence="6">The sequence shown here is derived from an EMBL/GenBank/DDBJ whole genome shotgun (WGS) entry which is preliminary data.</text>
</comment>
<evidence type="ECO:0000256" key="2">
    <source>
        <dbReference type="ARBA" id="ARBA00023315"/>
    </source>
</evidence>
<dbReference type="Proteomes" id="UP000225108">
    <property type="component" value="Unassembled WGS sequence"/>
</dbReference>
<dbReference type="Gene3D" id="3.40.630.30">
    <property type="match status" value="2"/>
</dbReference>
<protein>
    <submittedName>
        <fullName evidence="6">GNAT family N-acetyltransferase</fullName>
    </submittedName>
</protein>
<dbReference type="AlphaFoldDB" id="A0A2G3PRB6"/>
<dbReference type="InterPro" id="IPR041380">
    <property type="entry name" value="Acetyltransf_17"/>
</dbReference>
<gene>
    <name evidence="6" type="ORF">CSW57_03935</name>
</gene>
<dbReference type="Pfam" id="PF13527">
    <property type="entry name" value="Acetyltransf_9"/>
    <property type="match status" value="1"/>
</dbReference>
<dbReference type="InterPro" id="IPR036527">
    <property type="entry name" value="SCP2_sterol-bd_dom_sf"/>
</dbReference>
<evidence type="ECO:0000313" key="6">
    <source>
        <dbReference type="EMBL" id="PHV68387.1"/>
    </source>
</evidence>
<comment type="similarity">
    <text evidence="3">Belongs to the acetyltransferase Eis family.</text>
</comment>
<dbReference type="NCBIfam" id="NF002367">
    <property type="entry name" value="PRK01346.1-4"/>
    <property type="match status" value="1"/>
</dbReference>
<dbReference type="InterPro" id="IPR051554">
    <property type="entry name" value="Acetyltransferase_Eis"/>
</dbReference>
<dbReference type="SUPFAM" id="SSF55729">
    <property type="entry name" value="Acyl-CoA N-acyltransferases (Nat)"/>
    <property type="match status" value="1"/>
</dbReference>
<evidence type="ECO:0000259" key="4">
    <source>
        <dbReference type="Pfam" id="PF13530"/>
    </source>
</evidence>
<accession>A0A2G3PRB6</accession>
<feature type="binding site" evidence="3">
    <location>
        <begin position="91"/>
        <end position="93"/>
    </location>
    <ligand>
        <name>acetyl-CoA</name>
        <dbReference type="ChEBI" id="CHEBI:57288"/>
    </ligand>
</feature>
<evidence type="ECO:0000259" key="5">
    <source>
        <dbReference type="Pfam" id="PF17668"/>
    </source>
</evidence>